<evidence type="ECO:0000313" key="2">
    <source>
        <dbReference type="EMBL" id="KAF0926318.1"/>
    </source>
</evidence>
<dbReference type="EMBL" id="SPHZ02000003">
    <property type="protein sequence ID" value="KAF0926318.1"/>
    <property type="molecule type" value="Genomic_DNA"/>
</dbReference>
<accession>A0A6G1ENV3</accession>
<keyword evidence="3" id="KW-1185">Reference proteome</keyword>
<evidence type="ECO:0000313" key="3">
    <source>
        <dbReference type="Proteomes" id="UP000479710"/>
    </source>
</evidence>
<proteinExistence type="predicted"/>
<name>A0A6G1ENV3_9ORYZ</name>
<protein>
    <submittedName>
        <fullName evidence="2">Uncharacterized protein</fullName>
    </submittedName>
</protein>
<evidence type="ECO:0000256" key="1">
    <source>
        <dbReference type="SAM" id="MobiDB-lite"/>
    </source>
</evidence>
<dbReference type="Proteomes" id="UP000479710">
    <property type="component" value="Unassembled WGS sequence"/>
</dbReference>
<feature type="compositionally biased region" description="Polar residues" evidence="1">
    <location>
        <begin position="50"/>
        <end position="69"/>
    </location>
</feature>
<dbReference type="AlphaFoldDB" id="A0A6G1ENV3"/>
<comment type="caution">
    <text evidence="2">The sequence shown here is derived from an EMBL/GenBank/DDBJ whole genome shotgun (WGS) entry which is preliminary data.</text>
</comment>
<feature type="region of interest" description="Disordered" evidence="1">
    <location>
        <begin position="34"/>
        <end position="69"/>
    </location>
</feature>
<sequence length="69" mass="7812">MAFKFFAHALVMPGTIKINVFRWERRTEITMKLRCSSTSSSNSKKNHHTPPTSKATNNNCTGMGSQEHE</sequence>
<organism evidence="2 3">
    <name type="scientific">Oryza meyeriana var. granulata</name>
    <dbReference type="NCBI Taxonomy" id="110450"/>
    <lineage>
        <taxon>Eukaryota</taxon>
        <taxon>Viridiplantae</taxon>
        <taxon>Streptophyta</taxon>
        <taxon>Embryophyta</taxon>
        <taxon>Tracheophyta</taxon>
        <taxon>Spermatophyta</taxon>
        <taxon>Magnoliopsida</taxon>
        <taxon>Liliopsida</taxon>
        <taxon>Poales</taxon>
        <taxon>Poaceae</taxon>
        <taxon>BOP clade</taxon>
        <taxon>Oryzoideae</taxon>
        <taxon>Oryzeae</taxon>
        <taxon>Oryzinae</taxon>
        <taxon>Oryza</taxon>
        <taxon>Oryza meyeriana</taxon>
    </lineage>
</organism>
<gene>
    <name evidence="2" type="ORF">E2562_022239</name>
</gene>
<reference evidence="2 3" key="1">
    <citation type="submission" date="2019-11" db="EMBL/GenBank/DDBJ databases">
        <title>Whole genome sequence of Oryza granulata.</title>
        <authorList>
            <person name="Li W."/>
        </authorList>
    </citation>
    <scope>NUCLEOTIDE SEQUENCE [LARGE SCALE GENOMIC DNA]</scope>
    <source>
        <strain evidence="3">cv. Menghai</strain>
        <tissue evidence="2">Leaf</tissue>
    </source>
</reference>